<reference evidence="7 8" key="1">
    <citation type="journal article" date="2016" name="BMC Genomics">
        <title>Genome sequencing and secondary metabolism of the postharvest pathogen Penicillium griseofulvum.</title>
        <authorList>
            <person name="Banani H."/>
            <person name="Marcet-Houben M."/>
            <person name="Ballester A.R."/>
            <person name="Abbruscato P."/>
            <person name="Gonzalez-Candelas L."/>
            <person name="Gabaldon T."/>
            <person name="Spadaro D."/>
        </authorList>
    </citation>
    <scope>NUCLEOTIDE SEQUENCE [LARGE SCALE GENOMIC DNA]</scope>
    <source>
        <strain evidence="7 8">PG3</strain>
    </source>
</reference>
<evidence type="ECO:0000256" key="3">
    <source>
        <dbReference type="ARBA" id="ARBA00023125"/>
    </source>
</evidence>
<dbReference type="STRING" id="5078.A0A135LC82"/>
<dbReference type="GO" id="GO:0003677">
    <property type="term" value="F:DNA binding"/>
    <property type="evidence" value="ECO:0007669"/>
    <property type="project" value="UniProtKB-KW"/>
</dbReference>
<dbReference type="GO" id="GO:0006351">
    <property type="term" value="P:DNA-templated transcription"/>
    <property type="evidence" value="ECO:0007669"/>
    <property type="project" value="InterPro"/>
</dbReference>
<comment type="caution">
    <text evidence="7">The sequence shown here is derived from an EMBL/GenBank/DDBJ whole genome shotgun (WGS) entry which is preliminary data.</text>
</comment>
<gene>
    <name evidence="7" type="ORF">PGRI_054300</name>
</gene>
<dbReference type="Proteomes" id="UP000070168">
    <property type="component" value="Unassembled WGS sequence"/>
</dbReference>
<keyword evidence="3" id="KW-0238">DNA-binding</keyword>
<accession>A0A135LC82</accession>
<evidence type="ECO:0000256" key="4">
    <source>
        <dbReference type="ARBA" id="ARBA00023163"/>
    </source>
</evidence>
<dbReference type="InterPro" id="IPR007219">
    <property type="entry name" value="XnlR_reg_dom"/>
</dbReference>
<dbReference type="GeneID" id="63708443"/>
<dbReference type="InterPro" id="IPR050987">
    <property type="entry name" value="AtrR-like"/>
</dbReference>
<name>A0A135LC82_PENPA</name>
<dbReference type="RefSeq" id="XP_040645110.1">
    <property type="nucleotide sequence ID" value="XM_040793143.1"/>
</dbReference>
<dbReference type="AlphaFoldDB" id="A0A135LC82"/>
<dbReference type="EMBL" id="LHQR01000069">
    <property type="protein sequence ID" value="KXG46574.1"/>
    <property type="molecule type" value="Genomic_DNA"/>
</dbReference>
<evidence type="ECO:0000256" key="1">
    <source>
        <dbReference type="ARBA" id="ARBA00004123"/>
    </source>
</evidence>
<protein>
    <submittedName>
        <fullName evidence="7">Transcription factor</fullName>
    </submittedName>
</protein>
<keyword evidence="8" id="KW-1185">Reference proteome</keyword>
<feature type="domain" description="Xylanolytic transcriptional activator regulatory" evidence="6">
    <location>
        <begin position="170"/>
        <end position="251"/>
    </location>
</feature>
<keyword evidence="2" id="KW-0805">Transcription regulation</keyword>
<evidence type="ECO:0000313" key="7">
    <source>
        <dbReference type="EMBL" id="KXG46574.1"/>
    </source>
</evidence>
<comment type="subcellular location">
    <subcellularLocation>
        <location evidence="1">Nucleus</location>
    </subcellularLocation>
</comment>
<evidence type="ECO:0000256" key="5">
    <source>
        <dbReference type="ARBA" id="ARBA00023242"/>
    </source>
</evidence>
<dbReference type="CDD" id="cd12148">
    <property type="entry name" value="fungal_TF_MHR"/>
    <property type="match status" value="1"/>
</dbReference>
<dbReference type="GO" id="GO:0005634">
    <property type="term" value="C:nucleus"/>
    <property type="evidence" value="ECO:0007669"/>
    <property type="project" value="UniProtKB-SubCell"/>
</dbReference>
<dbReference type="SMART" id="SM00906">
    <property type="entry name" value="Fungal_trans"/>
    <property type="match status" value="1"/>
</dbReference>
<dbReference type="Pfam" id="PF04082">
    <property type="entry name" value="Fungal_trans"/>
    <property type="match status" value="1"/>
</dbReference>
<keyword evidence="5" id="KW-0539">Nucleus</keyword>
<evidence type="ECO:0000313" key="8">
    <source>
        <dbReference type="Proteomes" id="UP000070168"/>
    </source>
</evidence>
<dbReference type="OMA" id="VKGECFW"/>
<sequence>MNSRLEPSGLRWIQHQAGEEVNYAKLSASELPWANPHRLHDYATVSGDITPELPRREILDMYVLRFTSSFMSLVFPVISKSLFMKTLDLACGPRGVFGHTSADACVYSFIALVNLFGFDDNMHGPVNCGSYASAAQKAVPHIVQEMTVDGLQALVMLILVQYFLGDLQSAAVSISIASRLLYKLGAHTNPAGVKSSVHLMPYNKANVEYHVRDLFWVCYSFDKDISLRMGQPASINDLDCDLSLPLEYVRLQNSNIQRDDLKPDDHTLPLYPWDLRLSKIKSDAYNTLYSVNASFKSDCQILESIRCLDAALEEWRLSLDSKIRPMLCFSSDMSTKATLNTQEVILRLAYYHSNLALFCNILKNPLQYESSHDVAILHEVPAMIKKIPIRNLTPAEMIHLRFLNGFTTELARLASCAVSKAHKEFRGDTCTLNQ</sequence>
<dbReference type="PANTHER" id="PTHR46910">
    <property type="entry name" value="TRANSCRIPTION FACTOR PDR1"/>
    <property type="match status" value="1"/>
</dbReference>
<dbReference type="OrthoDB" id="4116913at2759"/>
<dbReference type="GO" id="GO:0003700">
    <property type="term" value="F:DNA-binding transcription factor activity"/>
    <property type="evidence" value="ECO:0007669"/>
    <property type="project" value="InterPro"/>
</dbReference>
<organism evidence="7 8">
    <name type="scientific">Penicillium patulum</name>
    <name type="common">Penicillium griseofulvum</name>
    <dbReference type="NCBI Taxonomy" id="5078"/>
    <lineage>
        <taxon>Eukaryota</taxon>
        <taxon>Fungi</taxon>
        <taxon>Dikarya</taxon>
        <taxon>Ascomycota</taxon>
        <taxon>Pezizomycotina</taxon>
        <taxon>Eurotiomycetes</taxon>
        <taxon>Eurotiomycetidae</taxon>
        <taxon>Eurotiales</taxon>
        <taxon>Aspergillaceae</taxon>
        <taxon>Penicillium</taxon>
    </lineage>
</organism>
<evidence type="ECO:0000259" key="6">
    <source>
        <dbReference type="SMART" id="SM00906"/>
    </source>
</evidence>
<dbReference type="GO" id="GO:0008270">
    <property type="term" value="F:zinc ion binding"/>
    <property type="evidence" value="ECO:0007669"/>
    <property type="project" value="InterPro"/>
</dbReference>
<proteinExistence type="predicted"/>
<dbReference type="PANTHER" id="PTHR46910:SF37">
    <property type="entry name" value="ZN(II)2CYS6 TRANSCRIPTION FACTOR (EUROFUNG)"/>
    <property type="match status" value="1"/>
</dbReference>
<keyword evidence="4" id="KW-0804">Transcription</keyword>
<evidence type="ECO:0000256" key="2">
    <source>
        <dbReference type="ARBA" id="ARBA00023015"/>
    </source>
</evidence>